<evidence type="ECO:0000313" key="13">
    <source>
        <dbReference type="EMBL" id="SNC63643.1"/>
    </source>
</evidence>
<keyword evidence="14" id="KW-1185">Reference proteome</keyword>
<dbReference type="Pfam" id="PF01926">
    <property type="entry name" value="MMR_HSR1"/>
    <property type="match status" value="1"/>
</dbReference>
<evidence type="ECO:0000256" key="6">
    <source>
        <dbReference type="ARBA" id="ARBA00022801"/>
    </source>
</evidence>
<dbReference type="GO" id="GO:0003924">
    <property type="term" value="F:GTPase activity"/>
    <property type="evidence" value="ECO:0007669"/>
    <property type="project" value="UniProtKB-UniRule"/>
</dbReference>
<dbReference type="EMBL" id="FYEX01000001">
    <property type="protein sequence ID" value="SNC63643.1"/>
    <property type="molecule type" value="Genomic_DNA"/>
</dbReference>
<dbReference type="SUPFAM" id="SSF52540">
    <property type="entry name" value="P-loop containing nucleoside triphosphate hydrolases"/>
    <property type="match status" value="1"/>
</dbReference>
<dbReference type="GO" id="GO:0002098">
    <property type="term" value="P:tRNA wobble uridine modification"/>
    <property type="evidence" value="ECO:0007669"/>
    <property type="project" value="TreeGrafter"/>
</dbReference>
<dbReference type="AlphaFoldDB" id="A0A212TC85"/>
<dbReference type="HAMAP" id="MF_00379">
    <property type="entry name" value="GTPase_MnmE"/>
    <property type="match status" value="1"/>
</dbReference>
<keyword evidence="9 10" id="KW-0342">GTP-binding</keyword>
<dbReference type="GO" id="GO:0046872">
    <property type="term" value="F:metal ion binding"/>
    <property type="evidence" value="ECO:0007669"/>
    <property type="project" value="UniProtKB-KW"/>
</dbReference>
<evidence type="ECO:0000256" key="11">
    <source>
        <dbReference type="RuleBase" id="RU003313"/>
    </source>
</evidence>
<dbReference type="InterPro" id="IPR005225">
    <property type="entry name" value="Small_GTP-bd"/>
</dbReference>
<dbReference type="FunFam" id="3.40.50.300:FF:001376">
    <property type="entry name" value="tRNA modification GTPase MnmE"/>
    <property type="match status" value="1"/>
</dbReference>
<comment type="function">
    <text evidence="10">Exhibits a very high intrinsic GTPase hydrolysis rate. Involved in the addition of a carboxymethylaminomethyl (cmnm) group at the wobble position (U34) of certain tRNAs, forming tRNA-cmnm(5)s(2)U34.</text>
</comment>
<sequence>MNRQRDPIIALATAKGRASVGIIRLSGEGVLQISKALCHKDLHPRHATLLTFEDDQGDLIDEGLAIFFPGPNSYTGEDVLELQCHGSVAALNLLIEHCLKIGKPHRLRLAAPGEFTERAFLNNKIDLAQAEAIADLIDASSALAAKGAAKSLKGEFSKKIQIFLEALIELRALTEATLDFPEEEIDFIEQHDVFNRLKNILSNIQDVKKSAQQGAVIRDGLTIVLVGQPNVGKSSLMNALAGEEVAIVTEVAGTTRDRLKETIQIEGVPLHIIDTAGLRETTDSVEQIGIERTWKSIEQADLVLHLMDVSDGAEISALDQELINKIKDIATKQVPIKIVWNKLDRASSCHKNTQNEFYVSAKTGLGLEALKQELLSVAGWQPDAEGGILARQRHIEALLEAEQFINNALVLLKRETASVDLAAEEMRLAQDALSKITGEFLPDDLLGKIFSTFCIGK</sequence>
<dbReference type="InterPro" id="IPR006073">
    <property type="entry name" value="GTP-bd"/>
</dbReference>
<reference evidence="13 14" key="1">
    <citation type="submission" date="2017-06" db="EMBL/GenBank/DDBJ databases">
        <authorList>
            <person name="Kim H.J."/>
            <person name="Triplett B.A."/>
        </authorList>
    </citation>
    <scope>NUCLEOTIDE SEQUENCE [LARGE SCALE GENOMIC DNA]</scope>
    <source>
        <strain evidence="13 14">MWH-VicM1</strain>
    </source>
</reference>
<dbReference type="NCBIfam" id="NF003661">
    <property type="entry name" value="PRK05291.1-3"/>
    <property type="match status" value="1"/>
</dbReference>
<feature type="domain" description="TrmE-type G" evidence="12">
    <location>
        <begin position="220"/>
        <end position="379"/>
    </location>
</feature>
<protein>
    <recommendedName>
        <fullName evidence="10">tRNA modification GTPase MnmE</fullName>
        <ecNumber evidence="10">3.6.-.-</ecNumber>
    </recommendedName>
</protein>
<comment type="caution">
    <text evidence="10">Lacks conserved residue(s) required for the propagation of feature annotation.</text>
</comment>
<dbReference type="Gene3D" id="3.40.50.300">
    <property type="entry name" value="P-loop containing nucleotide triphosphate hydrolases"/>
    <property type="match status" value="1"/>
</dbReference>
<proteinExistence type="inferred from homology"/>
<organism evidence="13 14">
    <name type="scientific">Polynucleobacter victoriensis</name>
    <dbReference type="NCBI Taxonomy" id="2049319"/>
    <lineage>
        <taxon>Bacteria</taxon>
        <taxon>Pseudomonadati</taxon>
        <taxon>Pseudomonadota</taxon>
        <taxon>Betaproteobacteria</taxon>
        <taxon>Burkholderiales</taxon>
        <taxon>Burkholderiaceae</taxon>
        <taxon>Polynucleobacter</taxon>
    </lineage>
</organism>
<keyword evidence="4 10" id="KW-0479">Metal-binding</keyword>
<keyword evidence="5 10" id="KW-0547">Nucleotide-binding</keyword>
<dbReference type="InterPro" id="IPR004520">
    <property type="entry name" value="GTPase_MnmE"/>
</dbReference>
<name>A0A212TC85_9BURK</name>
<feature type="binding site" evidence="10">
    <location>
        <position position="230"/>
    </location>
    <ligand>
        <name>K(+)</name>
        <dbReference type="ChEBI" id="CHEBI:29103"/>
    </ligand>
</feature>
<dbReference type="NCBIfam" id="TIGR00231">
    <property type="entry name" value="small_GTP"/>
    <property type="match status" value="1"/>
</dbReference>
<comment type="similarity">
    <text evidence="1 10 11">Belongs to the TRAFAC class TrmE-Era-EngA-EngB-Septin-like GTPase superfamily. TrmE GTPase family.</text>
</comment>
<dbReference type="InterPro" id="IPR027266">
    <property type="entry name" value="TrmE/GcvT-like"/>
</dbReference>
<feature type="binding site" evidence="10">
    <location>
        <position position="251"/>
    </location>
    <ligand>
        <name>K(+)</name>
        <dbReference type="ChEBI" id="CHEBI:29103"/>
    </ligand>
</feature>
<evidence type="ECO:0000313" key="14">
    <source>
        <dbReference type="Proteomes" id="UP000197215"/>
    </source>
</evidence>
<dbReference type="EC" id="3.6.-.-" evidence="10"/>
<keyword evidence="2 10" id="KW-0963">Cytoplasm</keyword>
<dbReference type="GO" id="GO:0030488">
    <property type="term" value="P:tRNA methylation"/>
    <property type="evidence" value="ECO:0007669"/>
    <property type="project" value="TreeGrafter"/>
</dbReference>
<feature type="binding site" evidence="10">
    <location>
        <begin position="274"/>
        <end position="277"/>
    </location>
    <ligand>
        <name>GTP</name>
        <dbReference type="ChEBI" id="CHEBI:37565"/>
    </ligand>
</feature>
<dbReference type="InterPro" id="IPR018948">
    <property type="entry name" value="GTP-bd_TrmE_N"/>
</dbReference>
<feature type="binding site" evidence="10">
    <location>
        <position position="81"/>
    </location>
    <ligand>
        <name>(6S)-5-formyl-5,6,7,8-tetrahydrofolate</name>
        <dbReference type="ChEBI" id="CHEBI:57457"/>
    </ligand>
</feature>
<evidence type="ECO:0000259" key="12">
    <source>
        <dbReference type="PROSITE" id="PS51709"/>
    </source>
</evidence>
<feature type="binding site" evidence="10">
    <location>
        <position position="24"/>
    </location>
    <ligand>
        <name>(6S)-5-formyl-5,6,7,8-tetrahydrofolate</name>
        <dbReference type="ChEBI" id="CHEBI:57457"/>
    </ligand>
</feature>
<feature type="binding site" evidence="10">
    <location>
        <position position="457"/>
    </location>
    <ligand>
        <name>(6S)-5-formyl-5,6,7,8-tetrahydrofolate</name>
        <dbReference type="ChEBI" id="CHEBI:57457"/>
    </ligand>
</feature>
<evidence type="ECO:0000256" key="10">
    <source>
        <dbReference type="HAMAP-Rule" id="MF_00379"/>
    </source>
</evidence>
<evidence type="ECO:0000256" key="9">
    <source>
        <dbReference type="ARBA" id="ARBA00023134"/>
    </source>
</evidence>
<dbReference type="InterPro" id="IPR025867">
    <property type="entry name" value="MnmE_helical"/>
</dbReference>
<dbReference type="OrthoDB" id="9805918at2"/>
<dbReference type="Gene3D" id="3.30.1360.120">
    <property type="entry name" value="Probable tRNA modification gtpase trme, domain 1"/>
    <property type="match status" value="1"/>
</dbReference>
<keyword evidence="6 10" id="KW-0378">Hydrolase</keyword>
<feature type="binding site" evidence="10">
    <location>
        <position position="249"/>
    </location>
    <ligand>
        <name>K(+)</name>
        <dbReference type="ChEBI" id="CHEBI:29103"/>
    </ligand>
</feature>
<feature type="binding site" evidence="10">
    <location>
        <position position="254"/>
    </location>
    <ligand>
        <name>K(+)</name>
        <dbReference type="ChEBI" id="CHEBI:29103"/>
    </ligand>
</feature>
<comment type="subunit">
    <text evidence="10">Homodimer. Heterotetramer of two MnmE and two MnmG subunits.</text>
</comment>
<dbReference type="Proteomes" id="UP000197215">
    <property type="component" value="Unassembled WGS sequence"/>
</dbReference>
<dbReference type="Pfam" id="PF10396">
    <property type="entry name" value="TrmE_N"/>
    <property type="match status" value="1"/>
</dbReference>
<evidence type="ECO:0000256" key="5">
    <source>
        <dbReference type="ARBA" id="ARBA00022741"/>
    </source>
</evidence>
<gene>
    <name evidence="10" type="primary">mnmE</name>
    <name evidence="10" type="synonym">trmE</name>
    <name evidence="13" type="ORF">SAMN06295916_0930</name>
</gene>
<dbReference type="Gene3D" id="1.20.120.430">
    <property type="entry name" value="tRNA modification GTPase MnmE domain 2"/>
    <property type="match status" value="1"/>
</dbReference>
<dbReference type="RefSeq" id="WP_088812784.1">
    <property type="nucleotide sequence ID" value="NZ_FYEX01000001.1"/>
</dbReference>
<dbReference type="NCBIfam" id="TIGR00450">
    <property type="entry name" value="mnmE_trmE_thdF"/>
    <property type="match status" value="1"/>
</dbReference>
<feature type="binding site" evidence="10">
    <location>
        <position position="255"/>
    </location>
    <ligand>
        <name>Mg(2+)</name>
        <dbReference type="ChEBI" id="CHEBI:18420"/>
    </ligand>
</feature>
<evidence type="ECO:0000256" key="4">
    <source>
        <dbReference type="ARBA" id="ARBA00022723"/>
    </source>
</evidence>
<dbReference type="PANTHER" id="PTHR42714:SF2">
    <property type="entry name" value="TRNA MODIFICATION GTPASE GTPBP3, MITOCHONDRIAL"/>
    <property type="match status" value="1"/>
</dbReference>
<dbReference type="PRINTS" id="PR00326">
    <property type="entry name" value="GTP1OBG"/>
</dbReference>
<evidence type="ECO:0000256" key="3">
    <source>
        <dbReference type="ARBA" id="ARBA00022694"/>
    </source>
</evidence>
<dbReference type="CDD" id="cd14858">
    <property type="entry name" value="TrmE_N"/>
    <property type="match status" value="1"/>
</dbReference>
<evidence type="ECO:0000256" key="8">
    <source>
        <dbReference type="ARBA" id="ARBA00022958"/>
    </source>
</evidence>
<accession>A0A212TC85</accession>
<keyword evidence="8 10" id="KW-0630">Potassium</keyword>
<feature type="binding site" evidence="10">
    <location>
        <position position="124"/>
    </location>
    <ligand>
        <name>(6S)-5-formyl-5,6,7,8-tetrahydrofolate</name>
        <dbReference type="ChEBI" id="CHEBI:57457"/>
    </ligand>
</feature>
<dbReference type="CDD" id="cd04164">
    <property type="entry name" value="trmE"/>
    <property type="match status" value="1"/>
</dbReference>
<comment type="subcellular location">
    <subcellularLocation>
        <location evidence="10">Cytoplasm</location>
    </subcellularLocation>
</comment>
<evidence type="ECO:0000256" key="1">
    <source>
        <dbReference type="ARBA" id="ARBA00011043"/>
    </source>
</evidence>
<feature type="binding site" evidence="10">
    <location>
        <begin position="249"/>
        <end position="255"/>
    </location>
    <ligand>
        <name>GTP</name>
        <dbReference type="ChEBI" id="CHEBI:37565"/>
    </ligand>
</feature>
<dbReference type="PANTHER" id="PTHR42714">
    <property type="entry name" value="TRNA MODIFICATION GTPASE GTPBP3"/>
    <property type="match status" value="1"/>
</dbReference>
<keyword evidence="7 10" id="KW-0460">Magnesium</keyword>
<evidence type="ECO:0000256" key="2">
    <source>
        <dbReference type="ARBA" id="ARBA00022490"/>
    </source>
</evidence>
<dbReference type="PROSITE" id="PS51709">
    <property type="entry name" value="G_TRME"/>
    <property type="match status" value="1"/>
</dbReference>
<comment type="cofactor">
    <cofactor evidence="10">
        <name>K(+)</name>
        <dbReference type="ChEBI" id="CHEBI:29103"/>
    </cofactor>
    <text evidence="10">Binds 1 potassium ion per subunit.</text>
</comment>
<dbReference type="Pfam" id="PF12631">
    <property type="entry name" value="MnmE_helical"/>
    <property type="match status" value="1"/>
</dbReference>
<dbReference type="InterPro" id="IPR027368">
    <property type="entry name" value="MnmE_dom2"/>
</dbReference>
<keyword evidence="3 10" id="KW-0819">tRNA processing</keyword>
<feature type="binding site" evidence="10">
    <location>
        <begin position="230"/>
        <end position="235"/>
    </location>
    <ligand>
        <name>GTP</name>
        <dbReference type="ChEBI" id="CHEBI:37565"/>
    </ligand>
</feature>
<evidence type="ECO:0000256" key="7">
    <source>
        <dbReference type="ARBA" id="ARBA00022842"/>
    </source>
</evidence>
<dbReference type="GO" id="GO:0005829">
    <property type="term" value="C:cytosol"/>
    <property type="evidence" value="ECO:0007669"/>
    <property type="project" value="TreeGrafter"/>
</dbReference>
<feature type="binding site" evidence="10">
    <location>
        <position position="234"/>
    </location>
    <ligand>
        <name>Mg(2+)</name>
        <dbReference type="ChEBI" id="CHEBI:18420"/>
    </ligand>
</feature>
<dbReference type="InterPro" id="IPR031168">
    <property type="entry name" value="G_TrmE"/>
</dbReference>
<dbReference type="GO" id="GO:0005525">
    <property type="term" value="F:GTP binding"/>
    <property type="evidence" value="ECO:0007669"/>
    <property type="project" value="UniProtKB-UniRule"/>
</dbReference>
<dbReference type="InterPro" id="IPR027417">
    <property type="entry name" value="P-loop_NTPase"/>
</dbReference>